<keyword evidence="8" id="KW-1185">Reference proteome</keyword>
<dbReference type="PANTHER" id="PTHR34105">
    <property type="entry name" value="PROLINE-, GLUTAMIC ACID- AND LEUCINE-RICH PROTEIN 1"/>
    <property type="match status" value="1"/>
</dbReference>
<protein>
    <recommendedName>
        <fullName evidence="3">Pre-rRNA-processing protein RIX1</fullName>
    </recommendedName>
</protein>
<proteinExistence type="inferred from homology"/>
<feature type="compositionally biased region" description="Acidic residues" evidence="5">
    <location>
        <begin position="791"/>
        <end position="801"/>
    </location>
</feature>
<dbReference type="AlphaFoldDB" id="A0A0F8UAT3"/>
<evidence type="ECO:0000259" key="6">
    <source>
        <dbReference type="Pfam" id="PF08167"/>
    </source>
</evidence>
<dbReference type="GO" id="GO:0005634">
    <property type="term" value="C:nucleus"/>
    <property type="evidence" value="ECO:0007669"/>
    <property type="project" value="UniProtKB-SubCell"/>
</dbReference>
<evidence type="ECO:0000313" key="8">
    <source>
        <dbReference type="Proteomes" id="UP000034291"/>
    </source>
</evidence>
<feature type="region of interest" description="Disordered" evidence="5">
    <location>
        <begin position="710"/>
        <end position="801"/>
    </location>
</feature>
<dbReference type="STRING" id="308745.A0A0F8UAT3"/>
<organism evidence="7 8">
    <name type="scientific">Aspergillus rambellii</name>
    <dbReference type="NCBI Taxonomy" id="308745"/>
    <lineage>
        <taxon>Eukaryota</taxon>
        <taxon>Fungi</taxon>
        <taxon>Dikarya</taxon>
        <taxon>Ascomycota</taxon>
        <taxon>Pezizomycotina</taxon>
        <taxon>Eurotiomycetes</taxon>
        <taxon>Eurotiomycetidae</taxon>
        <taxon>Eurotiales</taxon>
        <taxon>Aspergillaceae</taxon>
        <taxon>Aspergillus</taxon>
        <taxon>Aspergillus subgen. Nidulantes</taxon>
    </lineage>
</organism>
<feature type="compositionally biased region" description="Low complexity" evidence="5">
    <location>
        <begin position="715"/>
        <end position="737"/>
    </location>
</feature>
<gene>
    <name evidence="7" type="ORF">ARAM_005763</name>
</gene>
<dbReference type="Pfam" id="PF08167">
    <property type="entry name" value="RIX1"/>
    <property type="match status" value="1"/>
</dbReference>
<evidence type="ECO:0000256" key="5">
    <source>
        <dbReference type="SAM" id="MobiDB-lite"/>
    </source>
</evidence>
<feature type="non-terminal residue" evidence="7">
    <location>
        <position position="1"/>
    </location>
</feature>
<dbReference type="InterPro" id="IPR016024">
    <property type="entry name" value="ARM-type_fold"/>
</dbReference>
<dbReference type="PANTHER" id="PTHR34105:SF1">
    <property type="entry name" value="PROLINE-, GLUTAMIC ACID- AND LEUCINE-RICH PROTEIN 1"/>
    <property type="match status" value="1"/>
</dbReference>
<dbReference type="Proteomes" id="UP000034291">
    <property type="component" value="Unassembled WGS sequence"/>
</dbReference>
<evidence type="ECO:0000256" key="2">
    <source>
        <dbReference type="ARBA" id="ARBA00010511"/>
    </source>
</evidence>
<evidence type="ECO:0000313" key="7">
    <source>
        <dbReference type="EMBL" id="KKK16653.1"/>
    </source>
</evidence>
<sequence length="801" mass="86492">IIFSMAHMLMSLRAVNHRLTNLPVEKLPQVAASLAASLTECGELLSAPQSQRTNKGDSETAVQIHKLVTRLTSLLQDRTCEGRWTAVVLVKALVEAGQWEMLRGSEPFVRGLMSILNKSDPVTTKVMAVIALTRIFHLTYQYPTLVREITTPSLPGFITSTLNLISVKPSSEPTRRLKPHTPFLEVVLHAHAELIARHPTIFRPFTSQIHSILQAIVGSTSPSFPQPVVEVAEQLFIALHTCAPKNTGGEEWKNACRMTITSIHTTSNHVLRAIVEQWESVDPELRQQVLHPGDYAREMGNAEVDPLGLCGWQGLDSGVRRLVILLRMLSAFLSTATASTVAIPVGSILDLTTRLMSVTVPSDASNVQANPQISRTEREHLFAELPRIHSATAKVLQTLVNTLGTGVVPVAQTILEQTLWVFRAEKFSREVRASVYDLIQALVAHVGQSMTKKNVSSLADILRTCCLDLLPPERDAKEASSDSKGKSKTNPGAVNADFFLNPNLKQGRQTNTSSNFPILTEAASDLLPVVLSYLPTEFISPPLRAEIDSTIIMTSDKKAMFASVLNPLPAVKGRGANVSIMPFLARSYASDLEVEGLIRPRMPVLTNANSIGQYNTLEDDEEEDEPMSTTPAPHVALNTSGFLKPSSTPNLHQDLMDVDAPQQQPTPISNKRHYAEESDAARTHVPPGVAENVTEAAQGKKARFDGNILASARDPTSPDSATSARTSAASAPVSTAPDKTTVAVQTLSAKKGVSVPSASAAPTVGQVGSVNAALSEGDGSDDEMPSLNIDPDTDSEAEEDE</sequence>
<feature type="compositionally biased region" description="Polar residues" evidence="5">
    <location>
        <begin position="627"/>
        <end position="651"/>
    </location>
</feature>
<evidence type="ECO:0000256" key="4">
    <source>
        <dbReference type="ARBA" id="ARBA00023242"/>
    </source>
</evidence>
<name>A0A0F8UAT3_9EURO</name>
<keyword evidence="4" id="KW-0539">Nucleus</keyword>
<evidence type="ECO:0000256" key="1">
    <source>
        <dbReference type="ARBA" id="ARBA00004123"/>
    </source>
</evidence>
<dbReference type="GO" id="GO:0006364">
    <property type="term" value="P:rRNA processing"/>
    <property type="evidence" value="ECO:0007669"/>
    <property type="project" value="TreeGrafter"/>
</dbReference>
<dbReference type="SUPFAM" id="SSF48371">
    <property type="entry name" value="ARM repeat"/>
    <property type="match status" value="1"/>
</dbReference>
<feature type="region of interest" description="Disordered" evidence="5">
    <location>
        <begin position="618"/>
        <end position="689"/>
    </location>
</feature>
<comment type="similarity">
    <text evidence="2">Belongs to the RIX1/PELP1 family.</text>
</comment>
<feature type="domain" description="Pre-rRNA-processing protein RIX1 N-terminal" evidence="6">
    <location>
        <begin position="12"/>
        <end position="223"/>
    </location>
</feature>
<feature type="compositionally biased region" description="Basic and acidic residues" evidence="5">
    <location>
        <begin position="673"/>
        <end position="682"/>
    </location>
</feature>
<reference evidence="7 8" key="1">
    <citation type="submission" date="2015-02" db="EMBL/GenBank/DDBJ databases">
        <title>Draft Genome Sequences of Two Closely-Related Aflatoxigenic Aspergillus Species Obtained from the Cote d'Ivoire.</title>
        <authorList>
            <person name="Moore G.G."/>
            <person name="Beltz S.B."/>
            <person name="Mack B.M."/>
        </authorList>
    </citation>
    <scope>NUCLEOTIDE SEQUENCE [LARGE SCALE GENOMIC DNA]</scope>
    <source>
        <strain evidence="7 8">SRRC1468</strain>
    </source>
</reference>
<comment type="caution">
    <text evidence="7">The sequence shown here is derived from an EMBL/GenBank/DDBJ whole genome shotgun (WGS) entry which is preliminary data.</text>
</comment>
<evidence type="ECO:0000256" key="3">
    <source>
        <dbReference type="ARBA" id="ARBA00021502"/>
    </source>
</evidence>
<dbReference type="EMBL" id="JZBS01002965">
    <property type="protein sequence ID" value="KKK16653.1"/>
    <property type="molecule type" value="Genomic_DNA"/>
</dbReference>
<dbReference type="OrthoDB" id="20900at2759"/>
<comment type="subcellular location">
    <subcellularLocation>
        <location evidence="1">Nucleus</location>
    </subcellularLocation>
</comment>
<accession>A0A0F8UAT3</accession>
<dbReference type="InterPro" id="IPR012583">
    <property type="entry name" value="RIX1_N"/>
</dbReference>